<feature type="active site" description="Proton acceptor" evidence="11">
    <location>
        <position position="136"/>
    </location>
</feature>
<dbReference type="UniPathway" id="UPA00275">
    <property type="reaction ID" value="UER00400"/>
</dbReference>
<organism evidence="13 14">
    <name type="scientific">Cryptosporangium arvum DSM 44712</name>
    <dbReference type="NCBI Taxonomy" id="927661"/>
    <lineage>
        <taxon>Bacteria</taxon>
        <taxon>Bacillati</taxon>
        <taxon>Actinomycetota</taxon>
        <taxon>Actinomycetes</taxon>
        <taxon>Cryptosporangiales</taxon>
        <taxon>Cryptosporangiaceae</taxon>
        <taxon>Cryptosporangium</taxon>
    </lineage>
</organism>
<dbReference type="EC" id="3.5.4.25" evidence="11"/>
<keyword evidence="3 11" id="KW-0686">Riboflavin biosynthesis</keyword>
<dbReference type="Proteomes" id="UP000021053">
    <property type="component" value="Unassembled WGS sequence"/>
</dbReference>
<keyword evidence="6 11" id="KW-0378">Hydrolase</keyword>
<comment type="cofactor">
    <cofactor evidence="11">
        <name>Zn(2+)</name>
        <dbReference type="ChEBI" id="CHEBI:29105"/>
    </cofactor>
    <text evidence="11">Binds 1 zinc ion per subunit.</text>
</comment>
<dbReference type="GO" id="GO:0003935">
    <property type="term" value="F:GTP cyclohydrolase II activity"/>
    <property type="evidence" value="ECO:0007669"/>
    <property type="project" value="UniProtKB-UniRule"/>
</dbReference>
<dbReference type="HOGENOM" id="CLU_020273_2_1_11"/>
<dbReference type="PANTHER" id="PTHR21327">
    <property type="entry name" value="GTP CYCLOHYDROLASE II-RELATED"/>
    <property type="match status" value="1"/>
</dbReference>
<evidence type="ECO:0000256" key="3">
    <source>
        <dbReference type="ARBA" id="ARBA00022619"/>
    </source>
</evidence>
<dbReference type="FunFam" id="3.40.50.10990:FF:000001">
    <property type="entry name" value="Riboflavin biosynthesis protein RibBA"/>
    <property type="match status" value="1"/>
</dbReference>
<feature type="domain" description="GTP cyclohydrolase II" evidence="12">
    <location>
        <begin position="14"/>
        <end position="177"/>
    </location>
</feature>
<dbReference type="InterPro" id="IPR032677">
    <property type="entry name" value="GTP_cyclohydro_II"/>
</dbReference>
<dbReference type="Gene3D" id="3.40.50.10990">
    <property type="entry name" value="GTP cyclohydrolase II"/>
    <property type="match status" value="1"/>
</dbReference>
<evidence type="ECO:0000256" key="9">
    <source>
        <dbReference type="ARBA" id="ARBA00043932"/>
    </source>
</evidence>
<gene>
    <name evidence="11" type="primary">ribA</name>
    <name evidence="13" type="ORF">CryarDRAFT_2616</name>
</gene>
<evidence type="ECO:0000256" key="5">
    <source>
        <dbReference type="ARBA" id="ARBA00022741"/>
    </source>
</evidence>
<evidence type="ECO:0000256" key="1">
    <source>
        <dbReference type="ARBA" id="ARBA00004853"/>
    </source>
</evidence>
<feature type="binding site" evidence="11">
    <location>
        <position position="74"/>
    </location>
    <ligand>
        <name>Zn(2+)</name>
        <dbReference type="ChEBI" id="CHEBI:29105"/>
        <note>catalytic</note>
    </ligand>
</feature>
<dbReference type="GO" id="GO:0008270">
    <property type="term" value="F:zinc ion binding"/>
    <property type="evidence" value="ECO:0007669"/>
    <property type="project" value="UniProtKB-UniRule"/>
</dbReference>
<evidence type="ECO:0000259" key="12">
    <source>
        <dbReference type="Pfam" id="PF00925"/>
    </source>
</evidence>
<dbReference type="NCBIfam" id="TIGR00505">
    <property type="entry name" value="ribA"/>
    <property type="match status" value="1"/>
</dbReference>
<accession>A0A011AHK2</accession>
<protein>
    <recommendedName>
        <fullName evidence="11">GTP cyclohydrolase-2</fullName>
        <ecNumber evidence="11">3.5.4.25</ecNumber>
    </recommendedName>
    <alternativeName>
        <fullName evidence="11">GTP cyclohydrolase II</fullName>
    </alternativeName>
</protein>
<keyword evidence="5 11" id="KW-0547">Nucleotide-binding</keyword>
<feature type="binding site" evidence="11">
    <location>
        <position position="63"/>
    </location>
    <ligand>
        <name>Zn(2+)</name>
        <dbReference type="ChEBI" id="CHEBI:29105"/>
        <note>catalytic</note>
    </ligand>
</feature>
<sequence>MTATAPATVRVLARAKLPTRHGVFDAVCFSGADDVEHLALSMRTPPAAPPDPEPPLIRVHSECLTGEALGSQRCDCGPQLDTALALIAEEGRGMVLYLRGHEGRGIGLAQKIRAYALQEAGLDTVEANLELGEPVDRRSYGPAAAYLRQIGVEQVRLLTNNPDKVAALRAAGIGIAEVHAMPAAPLPANEAYLATKTQKMGHRGLRPGEEPLSYSAD</sequence>
<feature type="binding site" evidence="11">
    <location>
        <position position="159"/>
    </location>
    <ligand>
        <name>GTP</name>
        <dbReference type="ChEBI" id="CHEBI:37565"/>
    </ligand>
</feature>
<dbReference type="PATRIC" id="fig|927661.3.peg.2579"/>
<feature type="binding site" evidence="11">
    <location>
        <position position="124"/>
    </location>
    <ligand>
        <name>GTP</name>
        <dbReference type="ChEBI" id="CHEBI:37565"/>
    </ligand>
</feature>
<dbReference type="SUPFAM" id="SSF142695">
    <property type="entry name" value="RibA-like"/>
    <property type="match status" value="1"/>
</dbReference>
<keyword evidence="7 11" id="KW-0862">Zinc</keyword>
<dbReference type="InterPro" id="IPR036144">
    <property type="entry name" value="RibA-like_sf"/>
</dbReference>
<feature type="active site" description="Nucleophile" evidence="11">
    <location>
        <position position="138"/>
    </location>
</feature>
<feature type="binding site" evidence="11">
    <location>
        <begin position="102"/>
        <end position="104"/>
    </location>
    <ligand>
        <name>GTP</name>
        <dbReference type="ChEBI" id="CHEBI:37565"/>
    </ligand>
</feature>
<comment type="function">
    <text evidence="9 11">Catalyzes the conversion of GTP to 2,5-diamino-6-ribosylamino-4(3H)-pyrimidinone 5'-phosphate (DARP), formate and pyrophosphate.</text>
</comment>
<evidence type="ECO:0000256" key="6">
    <source>
        <dbReference type="ARBA" id="ARBA00022801"/>
    </source>
</evidence>
<dbReference type="InterPro" id="IPR000926">
    <property type="entry name" value="RibA"/>
</dbReference>
<comment type="pathway">
    <text evidence="1 11">Cofactor biosynthesis; riboflavin biosynthesis; 5-amino-6-(D-ribitylamino)uracil from GTP: step 1/4.</text>
</comment>
<dbReference type="EMBL" id="JFBT01000001">
    <property type="protein sequence ID" value="EXG81501.1"/>
    <property type="molecule type" value="Genomic_DNA"/>
</dbReference>
<dbReference type="HAMAP" id="MF_00179">
    <property type="entry name" value="RibA"/>
    <property type="match status" value="1"/>
</dbReference>
<feature type="binding site" evidence="11">
    <location>
        <position position="79"/>
    </location>
    <ligand>
        <name>GTP</name>
        <dbReference type="ChEBI" id="CHEBI:37565"/>
    </ligand>
</feature>
<evidence type="ECO:0000256" key="10">
    <source>
        <dbReference type="ARBA" id="ARBA00049295"/>
    </source>
</evidence>
<dbReference type="GO" id="GO:0005829">
    <property type="term" value="C:cytosol"/>
    <property type="evidence" value="ECO:0007669"/>
    <property type="project" value="TreeGrafter"/>
</dbReference>
<feature type="binding site" evidence="11">
    <location>
        <position position="76"/>
    </location>
    <ligand>
        <name>Zn(2+)</name>
        <dbReference type="ChEBI" id="CHEBI:29105"/>
        <note>catalytic</note>
    </ligand>
</feature>
<dbReference type="NCBIfam" id="NF001591">
    <property type="entry name" value="PRK00393.1"/>
    <property type="match status" value="1"/>
</dbReference>
<proteinExistence type="inferred from homology"/>
<dbReference type="PANTHER" id="PTHR21327:SF18">
    <property type="entry name" value="3,4-DIHYDROXY-2-BUTANONE 4-PHOSPHATE SYNTHASE"/>
    <property type="match status" value="1"/>
</dbReference>
<dbReference type="Pfam" id="PF00925">
    <property type="entry name" value="GTP_cyclohydro2"/>
    <property type="match status" value="1"/>
</dbReference>
<keyword evidence="14" id="KW-1185">Reference proteome</keyword>
<evidence type="ECO:0000256" key="4">
    <source>
        <dbReference type="ARBA" id="ARBA00022723"/>
    </source>
</evidence>
<comment type="catalytic activity">
    <reaction evidence="10 11">
        <text>GTP + 4 H2O = 2,5-diamino-6-hydroxy-4-(5-phosphoribosylamino)-pyrimidine + formate + 2 phosphate + 3 H(+)</text>
        <dbReference type="Rhea" id="RHEA:23704"/>
        <dbReference type="ChEBI" id="CHEBI:15377"/>
        <dbReference type="ChEBI" id="CHEBI:15378"/>
        <dbReference type="ChEBI" id="CHEBI:15740"/>
        <dbReference type="ChEBI" id="CHEBI:37565"/>
        <dbReference type="ChEBI" id="CHEBI:43474"/>
        <dbReference type="ChEBI" id="CHEBI:58614"/>
        <dbReference type="EC" id="3.5.4.25"/>
    </reaction>
</comment>
<dbReference type="CDD" id="cd00641">
    <property type="entry name" value="GTP_cyclohydro2"/>
    <property type="match status" value="1"/>
</dbReference>
<dbReference type="GO" id="GO:0009231">
    <property type="term" value="P:riboflavin biosynthetic process"/>
    <property type="evidence" value="ECO:0007669"/>
    <property type="project" value="UniProtKB-UniRule"/>
</dbReference>
<evidence type="ECO:0000256" key="11">
    <source>
        <dbReference type="HAMAP-Rule" id="MF_00179"/>
    </source>
</evidence>
<feature type="binding site" evidence="11">
    <location>
        <position position="164"/>
    </location>
    <ligand>
        <name>GTP</name>
        <dbReference type="ChEBI" id="CHEBI:37565"/>
    </ligand>
</feature>
<name>A0A011AHK2_9ACTN</name>
<dbReference type="AlphaFoldDB" id="A0A011AHK2"/>
<dbReference type="GO" id="GO:0005525">
    <property type="term" value="F:GTP binding"/>
    <property type="evidence" value="ECO:0007669"/>
    <property type="project" value="UniProtKB-KW"/>
</dbReference>
<evidence type="ECO:0000313" key="14">
    <source>
        <dbReference type="Proteomes" id="UP000021053"/>
    </source>
</evidence>
<comment type="caution">
    <text evidence="13">The sequence shown here is derived from an EMBL/GenBank/DDBJ whole genome shotgun (WGS) entry which is preliminary data.</text>
</comment>
<dbReference type="RefSeq" id="WP_211247416.1">
    <property type="nucleotide sequence ID" value="NZ_KK073874.1"/>
</dbReference>
<comment type="similarity">
    <text evidence="2">In the N-terminal section; belongs to the DHBP synthase family.</text>
</comment>
<evidence type="ECO:0000256" key="8">
    <source>
        <dbReference type="ARBA" id="ARBA00023134"/>
    </source>
</evidence>
<feature type="binding site" evidence="11">
    <location>
        <begin position="58"/>
        <end position="62"/>
    </location>
    <ligand>
        <name>GTP</name>
        <dbReference type="ChEBI" id="CHEBI:37565"/>
    </ligand>
</feature>
<evidence type="ECO:0000256" key="2">
    <source>
        <dbReference type="ARBA" id="ARBA00005520"/>
    </source>
</evidence>
<reference evidence="13 14" key="1">
    <citation type="submission" date="2013-07" db="EMBL/GenBank/DDBJ databases">
        <authorList>
            <consortium name="DOE Joint Genome Institute"/>
            <person name="Eisen J."/>
            <person name="Huntemann M."/>
            <person name="Han J."/>
            <person name="Chen A."/>
            <person name="Kyrpides N."/>
            <person name="Mavromatis K."/>
            <person name="Markowitz V."/>
            <person name="Palaniappan K."/>
            <person name="Ivanova N."/>
            <person name="Schaumberg A."/>
            <person name="Pati A."/>
            <person name="Liolios K."/>
            <person name="Nordberg H.P."/>
            <person name="Cantor M.N."/>
            <person name="Hua S.X."/>
            <person name="Woyke T."/>
        </authorList>
    </citation>
    <scope>NUCLEOTIDE SEQUENCE [LARGE SCALE GENOMIC DNA]</scope>
    <source>
        <strain evidence="13 14">DSM 44712</strain>
    </source>
</reference>
<keyword evidence="4 11" id="KW-0479">Metal-binding</keyword>
<comment type="similarity">
    <text evidence="11">Belongs to the GTP cyclohydrolase II family.</text>
</comment>
<evidence type="ECO:0000256" key="7">
    <source>
        <dbReference type="ARBA" id="ARBA00022833"/>
    </source>
</evidence>
<keyword evidence="8 11" id="KW-0342">GTP-binding</keyword>
<evidence type="ECO:0000313" key="13">
    <source>
        <dbReference type="EMBL" id="EXG81501.1"/>
    </source>
</evidence>